<dbReference type="Proteomes" id="UP000053097">
    <property type="component" value="Unassembled WGS sequence"/>
</dbReference>
<evidence type="ECO:0000313" key="3">
    <source>
        <dbReference type="Proteomes" id="UP000053097"/>
    </source>
</evidence>
<feature type="compositionally biased region" description="Basic and acidic residues" evidence="1">
    <location>
        <begin position="37"/>
        <end position="55"/>
    </location>
</feature>
<feature type="region of interest" description="Disordered" evidence="1">
    <location>
        <begin position="22"/>
        <end position="138"/>
    </location>
</feature>
<evidence type="ECO:0000313" key="2">
    <source>
        <dbReference type="EMBL" id="EZA59890.1"/>
    </source>
</evidence>
<organism evidence="2 3">
    <name type="scientific">Ooceraea biroi</name>
    <name type="common">Clonal raider ant</name>
    <name type="synonym">Cerapachys biroi</name>
    <dbReference type="NCBI Taxonomy" id="2015173"/>
    <lineage>
        <taxon>Eukaryota</taxon>
        <taxon>Metazoa</taxon>
        <taxon>Ecdysozoa</taxon>
        <taxon>Arthropoda</taxon>
        <taxon>Hexapoda</taxon>
        <taxon>Insecta</taxon>
        <taxon>Pterygota</taxon>
        <taxon>Neoptera</taxon>
        <taxon>Endopterygota</taxon>
        <taxon>Hymenoptera</taxon>
        <taxon>Apocrita</taxon>
        <taxon>Aculeata</taxon>
        <taxon>Formicoidea</taxon>
        <taxon>Formicidae</taxon>
        <taxon>Dorylinae</taxon>
        <taxon>Ooceraea</taxon>
    </lineage>
</organism>
<dbReference type="EMBL" id="KK107087">
    <property type="protein sequence ID" value="EZA59890.1"/>
    <property type="molecule type" value="Genomic_DNA"/>
</dbReference>
<evidence type="ECO:0000256" key="1">
    <source>
        <dbReference type="SAM" id="MobiDB-lite"/>
    </source>
</evidence>
<protein>
    <submittedName>
        <fullName evidence="2">Uncharacterized protein</fullName>
    </submittedName>
</protein>
<gene>
    <name evidence="2" type="ORF">X777_16093</name>
</gene>
<feature type="non-terminal residue" evidence="2">
    <location>
        <position position="1"/>
    </location>
</feature>
<dbReference type="AlphaFoldDB" id="A0A026WV12"/>
<accession>A0A026WV12</accession>
<feature type="compositionally biased region" description="Basic and acidic residues" evidence="1">
    <location>
        <begin position="62"/>
        <end position="78"/>
    </location>
</feature>
<reference evidence="2 3" key="1">
    <citation type="journal article" date="2014" name="Curr. Biol.">
        <title>The genome of the clonal raider ant Cerapachys biroi.</title>
        <authorList>
            <person name="Oxley P.R."/>
            <person name="Ji L."/>
            <person name="Fetter-Pruneda I."/>
            <person name="McKenzie S.K."/>
            <person name="Li C."/>
            <person name="Hu H."/>
            <person name="Zhang G."/>
            <person name="Kronauer D.J."/>
        </authorList>
    </citation>
    <scope>NUCLEOTIDE SEQUENCE [LARGE SCALE GENOMIC DNA]</scope>
</reference>
<keyword evidence="3" id="KW-1185">Reference proteome</keyword>
<feature type="compositionally biased region" description="Low complexity" evidence="1">
    <location>
        <begin position="125"/>
        <end position="138"/>
    </location>
</feature>
<proteinExistence type="predicted"/>
<name>A0A026WV12_OOCBI</name>
<sequence>RISRKFSQFSKSKNEIDRVVSGSDDLRNCQLGNRTVRTMETDIKQQRQRERERKRESKLKRDKGDIEKQRRRIETEKRRGTKRGSRIESDVQKPRRHRRGLIDLTYLSEGYPHDGGAVIQERRSSATTSTTTPWSLTN</sequence>